<accession>A0A6P1Y272</accession>
<feature type="transmembrane region" description="Helical" evidence="1">
    <location>
        <begin position="6"/>
        <end position="24"/>
    </location>
</feature>
<keyword evidence="1" id="KW-0472">Membrane</keyword>
<keyword evidence="1" id="KW-0812">Transmembrane</keyword>
<dbReference type="EMBL" id="CP048020">
    <property type="protein sequence ID" value="QHX43263.1"/>
    <property type="molecule type" value="Genomic_DNA"/>
</dbReference>
<name>A0A6P1Y272_9SPIR</name>
<reference evidence="2 3" key="1">
    <citation type="submission" date="2020-01" db="EMBL/GenBank/DDBJ databases">
        <title>Complete genome sequence of a human oral phylogroup 1 Treponema sp. strain ATCC 700766, originally isolated from periodontitis dental plaque.</title>
        <authorList>
            <person name="Chan Y."/>
            <person name="Huo Y.-B."/>
            <person name="Yu X.-L."/>
            <person name="Zeng H."/>
            <person name="Leung W.-K."/>
            <person name="Watt R.M."/>
        </authorList>
    </citation>
    <scope>NUCLEOTIDE SEQUENCE [LARGE SCALE GENOMIC DNA]</scope>
    <source>
        <strain evidence="2 3">OMZ 804</strain>
    </source>
</reference>
<dbReference type="RefSeq" id="WP_162663591.1">
    <property type="nucleotide sequence ID" value="NZ_CP048020.1"/>
</dbReference>
<proteinExistence type="predicted"/>
<evidence type="ECO:0000313" key="3">
    <source>
        <dbReference type="Proteomes" id="UP000464374"/>
    </source>
</evidence>
<organism evidence="2 3">
    <name type="scientific">Treponema vincentii</name>
    <dbReference type="NCBI Taxonomy" id="69710"/>
    <lineage>
        <taxon>Bacteria</taxon>
        <taxon>Pseudomonadati</taxon>
        <taxon>Spirochaetota</taxon>
        <taxon>Spirochaetia</taxon>
        <taxon>Spirochaetales</taxon>
        <taxon>Treponemataceae</taxon>
        <taxon>Treponema</taxon>
    </lineage>
</organism>
<dbReference type="Proteomes" id="UP000464374">
    <property type="component" value="Chromosome"/>
</dbReference>
<evidence type="ECO:0000313" key="2">
    <source>
        <dbReference type="EMBL" id="QHX43263.1"/>
    </source>
</evidence>
<sequence>MLQFNPVHLAFAVMIIGVIFTFVLSKKEIKQLRSLADSFAIPFVKLSNYIAPQKPASSLLTEKTESGGIRPLPAEGQSKEMREIIKRAGNTKAVKLFREMVEAEDALKEAAGKNRRKCYQFADPVARILYMTHTFLTGCENLALIDTESKLDEFNSFLNEQVQHRMTLLRLISGSLAEEYRTLNRVYAAEMEQIEREQMPFIKRNAQ</sequence>
<evidence type="ECO:0000256" key="1">
    <source>
        <dbReference type="SAM" id="Phobius"/>
    </source>
</evidence>
<protein>
    <submittedName>
        <fullName evidence="2">Uncharacterized protein</fullName>
    </submittedName>
</protein>
<dbReference type="KEGG" id="trz:GWP43_07165"/>
<keyword evidence="1" id="KW-1133">Transmembrane helix</keyword>
<gene>
    <name evidence="2" type="ORF">GWP43_07165</name>
</gene>
<dbReference type="AlphaFoldDB" id="A0A6P1Y272"/>